<dbReference type="SUPFAM" id="SSF103473">
    <property type="entry name" value="MFS general substrate transporter"/>
    <property type="match status" value="1"/>
</dbReference>
<keyword evidence="5 7" id="KW-1133">Transmembrane helix</keyword>
<dbReference type="InterPro" id="IPR020846">
    <property type="entry name" value="MFS_dom"/>
</dbReference>
<evidence type="ECO:0000256" key="4">
    <source>
        <dbReference type="ARBA" id="ARBA00022692"/>
    </source>
</evidence>
<protein>
    <recommendedName>
        <fullName evidence="8">Major facilitator superfamily (MFS) profile domain-containing protein</fullName>
    </recommendedName>
</protein>
<keyword evidence="3" id="KW-0813">Transport</keyword>
<feature type="domain" description="Major facilitator superfamily (MFS) profile" evidence="8">
    <location>
        <begin position="372"/>
        <end position="571"/>
    </location>
</feature>
<dbReference type="PANTHER" id="PTHR23514">
    <property type="entry name" value="BYPASS OF STOP CODON PROTEIN 6"/>
    <property type="match status" value="1"/>
</dbReference>
<reference evidence="9 10" key="1">
    <citation type="submission" date="2019-12" db="EMBL/GenBank/DDBJ databases">
        <authorList>
            <person name="Floudas D."/>
            <person name="Bentzer J."/>
            <person name="Ahren D."/>
            <person name="Johansson T."/>
            <person name="Persson P."/>
            <person name="Tunlid A."/>
        </authorList>
    </citation>
    <scope>NUCLEOTIDE SEQUENCE [LARGE SCALE GENOMIC DNA]</scope>
    <source>
        <strain evidence="9 10">CBS 102.39</strain>
    </source>
</reference>
<evidence type="ECO:0000259" key="8">
    <source>
        <dbReference type="PROSITE" id="PS50850"/>
    </source>
</evidence>
<feature type="transmembrane region" description="Helical" evidence="7">
    <location>
        <begin position="208"/>
        <end position="227"/>
    </location>
</feature>
<accession>A0A8H4R6J7</accession>
<feature type="transmembrane region" description="Helical" evidence="7">
    <location>
        <begin position="420"/>
        <end position="438"/>
    </location>
</feature>
<dbReference type="Gene3D" id="1.20.1250.20">
    <property type="entry name" value="MFS general substrate transporter like domains"/>
    <property type="match status" value="1"/>
</dbReference>
<keyword evidence="4 7" id="KW-0812">Transmembrane</keyword>
<evidence type="ECO:0000256" key="5">
    <source>
        <dbReference type="ARBA" id="ARBA00022989"/>
    </source>
</evidence>
<feature type="transmembrane region" description="Helical" evidence="7">
    <location>
        <begin position="506"/>
        <end position="528"/>
    </location>
</feature>
<dbReference type="Proteomes" id="UP000521872">
    <property type="component" value="Unassembled WGS sequence"/>
</dbReference>
<proteinExistence type="inferred from homology"/>
<feature type="transmembrane region" description="Helical" evidence="7">
    <location>
        <begin position="475"/>
        <end position="494"/>
    </location>
</feature>
<feature type="transmembrane region" description="Helical" evidence="7">
    <location>
        <begin position="148"/>
        <end position="168"/>
    </location>
</feature>
<dbReference type="InterPro" id="IPR036259">
    <property type="entry name" value="MFS_trans_sf"/>
</dbReference>
<feature type="transmembrane region" description="Helical" evidence="7">
    <location>
        <begin position="114"/>
        <end position="136"/>
    </location>
</feature>
<keyword evidence="10" id="KW-1185">Reference proteome</keyword>
<dbReference type="Pfam" id="PF07690">
    <property type="entry name" value="MFS_1"/>
    <property type="match status" value="1"/>
</dbReference>
<organism evidence="9 10">
    <name type="scientific">Agrocybe pediades</name>
    <dbReference type="NCBI Taxonomy" id="84607"/>
    <lineage>
        <taxon>Eukaryota</taxon>
        <taxon>Fungi</taxon>
        <taxon>Dikarya</taxon>
        <taxon>Basidiomycota</taxon>
        <taxon>Agaricomycotina</taxon>
        <taxon>Agaricomycetes</taxon>
        <taxon>Agaricomycetidae</taxon>
        <taxon>Agaricales</taxon>
        <taxon>Agaricineae</taxon>
        <taxon>Strophariaceae</taxon>
        <taxon>Agrocybe</taxon>
    </lineage>
</organism>
<feature type="transmembrane region" description="Helical" evidence="7">
    <location>
        <begin position="233"/>
        <end position="256"/>
    </location>
</feature>
<gene>
    <name evidence="9" type="ORF">D9613_001622</name>
</gene>
<dbReference type="InterPro" id="IPR051788">
    <property type="entry name" value="MFS_Transporter"/>
</dbReference>
<dbReference type="EMBL" id="JAACJL010000001">
    <property type="protein sequence ID" value="KAF4623199.1"/>
    <property type="molecule type" value="Genomic_DNA"/>
</dbReference>
<dbReference type="GO" id="GO:0022857">
    <property type="term" value="F:transmembrane transporter activity"/>
    <property type="evidence" value="ECO:0007669"/>
    <property type="project" value="InterPro"/>
</dbReference>
<dbReference type="AlphaFoldDB" id="A0A8H4R6J7"/>
<evidence type="ECO:0000256" key="7">
    <source>
        <dbReference type="SAM" id="Phobius"/>
    </source>
</evidence>
<comment type="similarity">
    <text evidence="2">Belongs to the major facilitator superfamily.</text>
</comment>
<feature type="transmembrane region" description="Helical" evidence="7">
    <location>
        <begin position="450"/>
        <end position="469"/>
    </location>
</feature>
<evidence type="ECO:0000256" key="6">
    <source>
        <dbReference type="ARBA" id="ARBA00023136"/>
    </source>
</evidence>
<name>A0A8H4R6J7_9AGAR</name>
<feature type="transmembrane region" description="Helical" evidence="7">
    <location>
        <begin position="540"/>
        <end position="558"/>
    </location>
</feature>
<evidence type="ECO:0000256" key="3">
    <source>
        <dbReference type="ARBA" id="ARBA00022448"/>
    </source>
</evidence>
<dbReference type="GO" id="GO:0012505">
    <property type="term" value="C:endomembrane system"/>
    <property type="evidence" value="ECO:0007669"/>
    <property type="project" value="UniProtKB-SubCell"/>
</dbReference>
<feature type="transmembrane region" description="Helical" evidence="7">
    <location>
        <begin position="295"/>
        <end position="314"/>
    </location>
</feature>
<dbReference type="PROSITE" id="PS50850">
    <property type="entry name" value="MFS"/>
    <property type="match status" value="1"/>
</dbReference>
<evidence type="ECO:0000313" key="10">
    <source>
        <dbReference type="Proteomes" id="UP000521872"/>
    </source>
</evidence>
<comment type="subcellular location">
    <subcellularLocation>
        <location evidence="1">Endomembrane system</location>
        <topology evidence="1">Multi-pass membrane protein</topology>
    </subcellularLocation>
</comment>
<dbReference type="PANTHER" id="PTHR23514:SF3">
    <property type="entry name" value="BYPASS OF STOP CODON PROTEIN 6"/>
    <property type="match status" value="1"/>
</dbReference>
<comment type="caution">
    <text evidence="9">The sequence shown here is derived from an EMBL/GenBank/DDBJ whole genome shotgun (WGS) entry which is preliminary data.</text>
</comment>
<dbReference type="InterPro" id="IPR011701">
    <property type="entry name" value="MFS"/>
</dbReference>
<evidence type="ECO:0000313" key="9">
    <source>
        <dbReference type="EMBL" id="KAF4623199.1"/>
    </source>
</evidence>
<dbReference type="GO" id="GO:0016020">
    <property type="term" value="C:membrane"/>
    <property type="evidence" value="ECO:0007669"/>
    <property type="project" value="TreeGrafter"/>
</dbReference>
<feature type="transmembrane region" description="Helical" evidence="7">
    <location>
        <begin position="268"/>
        <end position="289"/>
    </location>
</feature>
<sequence length="571" mass="62719">MNEGLELKERECDSLDIEDTQRSPEATTFRVSLGFDAPIVSSLPDIHSSEQEKVIIVERQRKISFTRSCHEIRSPCPSSPSTAVNSRAPSPVRNYDDINSAHNRRLMKWRLASGFFALFVGGWADGVTGTVMPYLVSQFNLTSVLSSSLFAATTCGYFAGTLSIEILIKLLGKFHLYDTGNFWLISKFLSKQSHPAPYRGHSNLKARYLLLVFASVVHATYFIMMGSRAGYPVIFMAYVFSAFSRALLTAPLNLYFASGPKQALGFGFRLASLGSVVSPLVCQTIIATGVPWYRFYYGSLVLSGINILFLAVSFRPTEKEMALERRQDSAETVVEDNVRVAVERSAADEEKECGSPRYSVPLRIHRHTRQGAIRRLASMPYQWSISLFILLYCGSETTTQGFMVSYLLNTKGAHPKTVGYVTSGFWAGISLGRFIWGACIPSFSFAQRKYIVHACIGVSVAVHLTIWLVNSYVENAIATGMIGVLYGPVFPACLTMATDILPAEVLMVSMALISSFASLGGAIFPLVAGVIFDARGIKTLTYVTVPLAAAMASLWTLFPSRLPAQSQSNLA</sequence>
<keyword evidence="6 7" id="KW-0472">Membrane</keyword>
<evidence type="ECO:0000256" key="2">
    <source>
        <dbReference type="ARBA" id="ARBA00008335"/>
    </source>
</evidence>
<evidence type="ECO:0000256" key="1">
    <source>
        <dbReference type="ARBA" id="ARBA00004127"/>
    </source>
</evidence>